<dbReference type="EMBL" id="JASPKY010000440">
    <property type="protein sequence ID" value="KAK9700335.1"/>
    <property type="molecule type" value="Genomic_DNA"/>
</dbReference>
<keyword evidence="5 11" id="KW-0863">Zinc-finger</keyword>
<feature type="domain" description="C2H2-type" evidence="13">
    <location>
        <begin position="349"/>
        <end position="377"/>
    </location>
</feature>
<dbReference type="InterPro" id="IPR036236">
    <property type="entry name" value="Znf_C2H2_sf"/>
</dbReference>
<keyword evidence="15" id="KW-1185">Reference proteome</keyword>
<dbReference type="Pfam" id="PF12874">
    <property type="entry name" value="zf-met"/>
    <property type="match status" value="1"/>
</dbReference>
<evidence type="ECO:0000313" key="14">
    <source>
        <dbReference type="EMBL" id="KAK9700335.1"/>
    </source>
</evidence>
<evidence type="ECO:0000259" key="13">
    <source>
        <dbReference type="PROSITE" id="PS50157"/>
    </source>
</evidence>
<dbReference type="PANTHER" id="PTHR24404">
    <property type="entry name" value="ZINC FINGER PROTEIN"/>
    <property type="match status" value="1"/>
</dbReference>
<comment type="similarity">
    <text evidence="2">Belongs to the krueppel C2H2-type zinc-finger protein family.</text>
</comment>
<keyword evidence="9" id="KW-0804">Transcription</keyword>
<dbReference type="FunFam" id="3.30.160.60:FF:000446">
    <property type="entry name" value="Zinc finger protein"/>
    <property type="match status" value="1"/>
</dbReference>
<keyword evidence="10" id="KW-0539">Nucleus</keyword>
<evidence type="ECO:0000256" key="3">
    <source>
        <dbReference type="ARBA" id="ARBA00022723"/>
    </source>
</evidence>
<keyword evidence="7" id="KW-0805">Transcription regulation</keyword>
<keyword evidence="4" id="KW-0677">Repeat</keyword>
<dbReference type="AlphaFoldDB" id="A0AAW1JBB9"/>
<dbReference type="SUPFAM" id="SSF57667">
    <property type="entry name" value="beta-beta-alpha zinc fingers"/>
    <property type="match status" value="6"/>
</dbReference>
<feature type="domain" description="C2H2-type" evidence="13">
    <location>
        <begin position="210"/>
        <end position="237"/>
    </location>
</feature>
<dbReference type="FunFam" id="3.30.160.60:FF:000303">
    <property type="entry name" value="Zinc finger protein 41"/>
    <property type="match status" value="1"/>
</dbReference>
<sequence length="384" mass="44313">MISDDAIGTAREDELLDAVNRDDYGCDNNAYTHIKQLEGAAIKRGRKLSKKKSGSTRRLPVVKRKTTTEADPESTTYECPQCKLIFNELNIFESHAEQHGLKMYECEICHKKFSRSKNLKTHKVSHSKTKPFACTICNKCFSKRDLLKKHTKLHTSNDVFNCEICRVVFTNQKSLQKHKSIKHNVNDKVKPFATEQDLTDMKVHCKDEEFQCKTCEKTFSSKSHLVKHMRSHNNGLKKVLCTECGQRCGKHDIVTHMRRHRGEKPFKCNFCDKGFPCKSDLLAHERYHTGEKTHLCVICGKGFGRAYNLTVHMRSHTGEKPYRCTYCDTAFAQSCDLKKHVRRHTGERFKCKLCPETFLLGYHLKQHKRVVHGLQESTNSNEST</sequence>
<evidence type="ECO:0000313" key="15">
    <source>
        <dbReference type="Proteomes" id="UP001458880"/>
    </source>
</evidence>
<feature type="domain" description="C2H2-type" evidence="13">
    <location>
        <begin position="104"/>
        <end position="131"/>
    </location>
</feature>
<dbReference type="Gene3D" id="3.30.160.60">
    <property type="entry name" value="Classic Zinc Finger"/>
    <property type="match status" value="6"/>
</dbReference>
<evidence type="ECO:0000256" key="4">
    <source>
        <dbReference type="ARBA" id="ARBA00022737"/>
    </source>
</evidence>
<evidence type="ECO:0000256" key="1">
    <source>
        <dbReference type="ARBA" id="ARBA00004123"/>
    </source>
</evidence>
<evidence type="ECO:0000256" key="5">
    <source>
        <dbReference type="ARBA" id="ARBA00022771"/>
    </source>
</evidence>
<dbReference type="InterPro" id="IPR050589">
    <property type="entry name" value="Ikaros_C2H2-ZF"/>
</dbReference>
<dbReference type="FunFam" id="3.30.160.60:FF:000065">
    <property type="entry name" value="B-cell CLL/lymphoma 6, member B"/>
    <property type="match status" value="1"/>
</dbReference>
<dbReference type="GO" id="GO:0003700">
    <property type="term" value="F:DNA-binding transcription factor activity"/>
    <property type="evidence" value="ECO:0007669"/>
    <property type="project" value="TreeGrafter"/>
</dbReference>
<feature type="region of interest" description="Disordered" evidence="12">
    <location>
        <begin position="45"/>
        <end position="72"/>
    </location>
</feature>
<dbReference type="FunFam" id="3.30.160.60:FF:000608">
    <property type="entry name" value="zinc finger protein 286A isoform X1"/>
    <property type="match status" value="1"/>
</dbReference>
<dbReference type="GO" id="GO:0000978">
    <property type="term" value="F:RNA polymerase II cis-regulatory region sequence-specific DNA binding"/>
    <property type="evidence" value="ECO:0007669"/>
    <property type="project" value="TreeGrafter"/>
</dbReference>
<evidence type="ECO:0000256" key="12">
    <source>
        <dbReference type="SAM" id="MobiDB-lite"/>
    </source>
</evidence>
<dbReference type="SMART" id="SM00355">
    <property type="entry name" value="ZnF_C2H2"/>
    <property type="match status" value="10"/>
</dbReference>
<dbReference type="GO" id="GO:0006357">
    <property type="term" value="P:regulation of transcription by RNA polymerase II"/>
    <property type="evidence" value="ECO:0007669"/>
    <property type="project" value="TreeGrafter"/>
</dbReference>
<feature type="domain" description="C2H2-type" evidence="13">
    <location>
        <begin position="160"/>
        <end position="188"/>
    </location>
</feature>
<keyword evidence="6" id="KW-0862">Zinc</keyword>
<comment type="caution">
    <text evidence="14">The sequence shown here is derived from an EMBL/GenBank/DDBJ whole genome shotgun (WGS) entry which is preliminary data.</text>
</comment>
<dbReference type="PROSITE" id="PS50157">
    <property type="entry name" value="ZINC_FINGER_C2H2_2"/>
    <property type="match status" value="8"/>
</dbReference>
<feature type="compositionally biased region" description="Basic residues" evidence="12">
    <location>
        <begin position="45"/>
        <end position="65"/>
    </location>
</feature>
<evidence type="ECO:0000256" key="7">
    <source>
        <dbReference type="ARBA" id="ARBA00023015"/>
    </source>
</evidence>
<feature type="domain" description="C2H2-type" evidence="13">
    <location>
        <begin position="322"/>
        <end position="349"/>
    </location>
</feature>
<protein>
    <submittedName>
        <fullName evidence="14">Zinc finger, C2H2 type</fullName>
    </submittedName>
</protein>
<dbReference type="Proteomes" id="UP001458880">
    <property type="component" value="Unassembled WGS sequence"/>
</dbReference>
<gene>
    <name evidence="14" type="ORF">QE152_g31337</name>
</gene>
<reference evidence="14 15" key="1">
    <citation type="journal article" date="2024" name="BMC Genomics">
        <title>De novo assembly and annotation of Popillia japonica's genome with initial clues to its potential as an invasive pest.</title>
        <authorList>
            <person name="Cucini C."/>
            <person name="Boschi S."/>
            <person name="Funari R."/>
            <person name="Cardaioli E."/>
            <person name="Iannotti N."/>
            <person name="Marturano G."/>
            <person name="Paoli F."/>
            <person name="Bruttini M."/>
            <person name="Carapelli A."/>
            <person name="Frati F."/>
            <person name="Nardi F."/>
        </authorList>
    </citation>
    <scope>NUCLEOTIDE SEQUENCE [LARGE SCALE GENOMIC DNA]</scope>
    <source>
        <strain evidence="14">DMR45628</strain>
    </source>
</reference>
<keyword evidence="8" id="KW-0238">DNA-binding</keyword>
<accession>A0AAW1JBB9</accession>
<dbReference type="InterPro" id="IPR013087">
    <property type="entry name" value="Znf_C2H2_type"/>
</dbReference>
<dbReference type="GO" id="GO:0008270">
    <property type="term" value="F:zinc ion binding"/>
    <property type="evidence" value="ECO:0007669"/>
    <property type="project" value="UniProtKB-KW"/>
</dbReference>
<organism evidence="14 15">
    <name type="scientific">Popillia japonica</name>
    <name type="common">Japanese beetle</name>
    <dbReference type="NCBI Taxonomy" id="7064"/>
    <lineage>
        <taxon>Eukaryota</taxon>
        <taxon>Metazoa</taxon>
        <taxon>Ecdysozoa</taxon>
        <taxon>Arthropoda</taxon>
        <taxon>Hexapoda</taxon>
        <taxon>Insecta</taxon>
        <taxon>Pterygota</taxon>
        <taxon>Neoptera</taxon>
        <taxon>Endopterygota</taxon>
        <taxon>Coleoptera</taxon>
        <taxon>Polyphaga</taxon>
        <taxon>Scarabaeiformia</taxon>
        <taxon>Scarabaeidae</taxon>
        <taxon>Rutelinae</taxon>
        <taxon>Popillia</taxon>
    </lineage>
</organism>
<dbReference type="FunFam" id="3.30.160.60:FF:001119">
    <property type="entry name" value="zinc finger protein 408"/>
    <property type="match status" value="1"/>
</dbReference>
<evidence type="ECO:0000256" key="6">
    <source>
        <dbReference type="ARBA" id="ARBA00022833"/>
    </source>
</evidence>
<feature type="domain" description="C2H2-type" evidence="13">
    <location>
        <begin position="266"/>
        <end position="293"/>
    </location>
</feature>
<dbReference type="Pfam" id="PF00096">
    <property type="entry name" value="zf-C2H2"/>
    <property type="match status" value="5"/>
</dbReference>
<comment type="subcellular location">
    <subcellularLocation>
        <location evidence="1">Nucleus</location>
    </subcellularLocation>
</comment>
<feature type="domain" description="C2H2-type" evidence="13">
    <location>
        <begin position="132"/>
        <end position="159"/>
    </location>
</feature>
<evidence type="ECO:0000256" key="11">
    <source>
        <dbReference type="PROSITE-ProRule" id="PRU00042"/>
    </source>
</evidence>
<name>A0AAW1JBB9_POPJA</name>
<keyword evidence="3" id="KW-0479">Metal-binding</keyword>
<evidence type="ECO:0000256" key="8">
    <source>
        <dbReference type="ARBA" id="ARBA00023125"/>
    </source>
</evidence>
<evidence type="ECO:0000256" key="2">
    <source>
        <dbReference type="ARBA" id="ARBA00006991"/>
    </source>
</evidence>
<dbReference type="GO" id="GO:0005634">
    <property type="term" value="C:nucleus"/>
    <property type="evidence" value="ECO:0007669"/>
    <property type="project" value="UniProtKB-SubCell"/>
</dbReference>
<evidence type="ECO:0000256" key="9">
    <source>
        <dbReference type="ARBA" id="ARBA00023163"/>
    </source>
</evidence>
<proteinExistence type="inferred from homology"/>
<feature type="domain" description="C2H2-type" evidence="13">
    <location>
        <begin position="294"/>
        <end position="321"/>
    </location>
</feature>
<evidence type="ECO:0000256" key="10">
    <source>
        <dbReference type="ARBA" id="ARBA00023242"/>
    </source>
</evidence>
<dbReference type="PROSITE" id="PS00028">
    <property type="entry name" value="ZINC_FINGER_C2H2_1"/>
    <property type="match status" value="8"/>
</dbReference>